<dbReference type="PANTHER" id="PTHR11088">
    <property type="entry name" value="TRNA DIMETHYLALLYLTRANSFERASE"/>
    <property type="match status" value="1"/>
</dbReference>
<proteinExistence type="inferred from homology"/>
<keyword evidence="3" id="KW-0203">Cytokinin biosynthesis</keyword>
<reference evidence="6 7" key="2">
    <citation type="submission" date="2024-10" db="EMBL/GenBank/DDBJ databases">
        <authorList>
            <person name="Ryan C."/>
        </authorList>
    </citation>
    <scope>NUCLEOTIDE SEQUENCE [LARGE SCALE GENOMIC DNA]</scope>
</reference>
<dbReference type="EMBL" id="OZ075118">
    <property type="protein sequence ID" value="CAL5089287.1"/>
    <property type="molecule type" value="Genomic_DNA"/>
</dbReference>
<evidence type="ECO:0000256" key="3">
    <source>
        <dbReference type="ARBA" id="ARBA00022712"/>
    </source>
</evidence>
<dbReference type="Proteomes" id="UP001497457">
    <property type="component" value="Chromosome 8b"/>
</dbReference>
<dbReference type="GO" id="GO:0005524">
    <property type="term" value="F:ATP binding"/>
    <property type="evidence" value="ECO:0007669"/>
    <property type="project" value="UniProtKB-KW"/>
</dbReference>
<keyword evidence="7" id="KW-1185">Reference proteome</keyword>
<dbReference type="Pfam" id="PF01715">
    <property type="entry name" value="IPPT"/>
    <property type="match status" value="2"/>
</dbReference>
<dbReference type="AlphaFoldDB" id="A0ABC9G7L4"/>
<gene>
    <name evidence="6" type="ORF">URODEC1_LOCUS113277</name>
</gene>
<evidence type="ECO:0000313" key="6">
    <source>
        <dbReference type="EMBL" id="CAL5089287.1"/>
    </source>
</evidence>
<dbReference type="GO" id="GO:0009691">
    <property type="term" value="P:cytokinin biosynthetic process"/>
    <property type="evidence" value="ECO:0007669"/>
    <property type="project" value="UniProtKB-KW"/>
</dbReference>
<accession>A0ABC9G7L4</accession>
<name>A0ABC9G7L4_9POAL</name>
<dbReference type="InterPro" id="IPR039657">
    <property type="entry name" value="Dimethylallyltransferase"/>
</dbReference>
<evidence type="ECO:0000256" key="5">
    <source>
        <dbReference type="ARBA" id="ARBA00022840"/>
    </source>
</evidence>
<evidence type="ECO:0000313" key="7">
    <source>
        <dbReference type="Proteomes" id="UP001497457"/>
    </source>
</evidence>
<sequence length="339" mass="37429">MAPLCMSTMRTHVETVTNLVTRDDITRTSRPRVHSSNTLSLSPSEFILHSLLPNFIPSMLTIKPVVIMGATGTSKTKLSIDVSKAIGGEVINADKMQMYSGLDIATNKVGLNNRCGIPHHLIGAISAINDDISVSFFRSIATTTTKSILMRGRVPVLVGGSNSLIHGFLVDHFDPSLVDPFAIARYQPGLRFHSCLLWLHAHELVLNEYLNRRVDDMVDAGLVEKLKEYFDTMSTGKLAGHTGLARTIGVPELREYFAGRKRLCDCIDEMKSNTHALAKAQSEKIRHMANVWGWPIFSLDTTNTIRAHLTGPNHTTKAISWENDVSGPALSVINEFLDR</sequence>
<dbReference type="Gene3D" id="3.40.50.300">
    <property type="entry name" value="P-loop containing nucleotide triphosphate hydrolases"/>
    <property type="match status" value="1"/>
</dbReference>
<evidence type="ECO:0000256" key="4">
    <source>
        <dbReference type="ARBA" id="ARBA00022741"/>
    </source>
</evidence>
<comment type="similarity">
    <text evidence="1">Belongs to the IPP transferase family.</text>
</comment>
<protein>
    <submittedName>
        <fullName evidence="6">Uncharacterized protein</fullName>
    </submittedName>
</protein>
<dbReference type="PANTHER" id="PTHR11088:SF58">
    <property type="entry name" value="OS07G0190150 PROTEIN"/>
    <property type="match status" value="1"/>
</dbReference>
<keyword evidence="5" id="KW-0067">ATP-binding</keyword>
<reference evidence="7" key="1">
    <citation type="submission" date="2024-06" db="EMBL/GenBank/DDBJ databases">
        <authorList>
            <person name="Ryan C."/>
        </authorList>
    </citation>
    <scope>NUCLEOTIDE SEQUENCE [LARGE SCALE GENOMIC DNA]</scope>
</reference>
<organism evidence="6 7">
    <name type="scientific">Urochloa decumbens</name>
    <dbReference type="NCBI Taxonomy" id="240449"/>
    <lineage>
        <taxon>Eukaryota</taxon>
        <taxon>Viridiplantae</taxon>
        <taxon>Streptophyta</taxon>
        <taxon>Embryophyta</taxon>
        <taxon>Tracheophyta</taxon>
        <taxon>Spermatophyta</taxon>
        <taxon>Magnoliopsida</taxon>
        <taxon>Liliopsida</taxon>
        <taxon>Poales</taxon>
        <taxon>Poaceae</taxon>
        <taxon>PACMAD clade</taxon>
        <taxon>Panicoideae</taxon>
        <taxon>Panicodae</taxon>
        <taxon>Paniceae</taxon>
        <taxon>Melinidinae</taxon>
        <taxon>Urochloa</taxon>
    </lineage>
</organism>
<evidence type="ECO:0000256" key="2">
    <source>
        <dbReference type="ARBA" id="ARBA00022679"/>
    </source>
</evidence>
<dbReference type="InterPro" id="IPR027417">
    <property type="entry name" value="P-loop_NTPase"/>
</dbReference>
<evidence type="ECO:0000256" key="1">
    <source>
        <dbReference type="ARBA" id="ARBA00005842"/>
    </source>
</evidence>
<dbReference type="Gene3D" id="1.10.287.890">
    <property type="entry name" value="Crystal structure of tRNA isopentenylpyrophosphate transferase (bh2366) domain"/>
    <property type="match status" value="1"/>
</dbReference>
<dbReference type="GO" id="GO:0016740">
    <property type="term" value="F:transferase activity"/>
    <property type="evidence" value="ECO:0007669"/>
    <property type="project" value="UniProtKB-KW"/>
</dbReference>
<keyword evidence="2" id="KW-0808">Transferase</keyword>
<keyword evidence="4" id="KW-0547">Nucleotide-binding</keyword>